<evidence type="ECO:0000313" key="2">
    <source>
        <dbReference type="EMBL" id="GAH36223.1"/>
    </source>
</evidence>
<keyword evidence="1" id="KW-1133">Transmembrane helix</keyword>
<name>X1GT85_9ZZZZ</name>
<comment type="caution">
    <text evidence="2">The sequence shown here is derived from an EMBL/GenBank/DDBJ whole genome shotgun (WGS) entry which is preliminary data.</text>
</comment>
<reference evidence="2" key="1">
    <citation type="journal article" date="2014" name="Front. Microbiol.">
        <title>High frequency of phylogenetically diverse reductive dehalogenase-homologous genes in deep subseafloor sedimentary metagenomes.</title>
        <authorList>
            <person name="Kawai M."/>
            <person name="Futagami T."/>
            <person name="Toyoda A."/>
            <person name="Takaki Y."/>
            <person name="Nishi S."/>
            <person name="Hori S."/>
            <person name="Arai W."/>
            <person name="Tsubouchi T."/>
            <person name="Morono Y."/>
            <person name="Uchiyama I."/>
            <person name="Ito T."/>
            <person name="Fujiyama A."/>
            <person name="Inagaki F."/>
            <person name="Takami H."/>
        </authorList>
    </citation>
    <scope>NUCLEOTIDE SEQUENCE</scope>
    <source>
        <strain evidence="2">Expedition CK06-06</strain>
    </source>
</reference>
<feature type="non-terminal residue" evidence="2">
    <location>
        <position position="111"/>
    </location>
</feature>
<sequence length="111" mass="12704">MTTRNPTGFCPNCKQNVLLVREEIDWPLAIILLCFTGGIGLIIYLIIYYNKTEDRCVHCHSQIKTITAPYAQPAQLKAQNVQNPYHFQTETQKQQKSEYKVSESVEGVKTI</sequence>
<evidence type="ECO:0000256" key="1">
    <source>
        <dbReference type="SAM" id="Phobius"/>
    </source>
</evidence>
<accession>X1GT85</accession>
<dbReference type="AlphaFoldDB" id="X1GT85"/>
<gene>
    <name evidence="2" type="ORF">S03H2_20327</name>
</gene>
<keyword evidence="1" id="KW-0472">Membrane</keyword>
<proteinExistence type="predicted"/>
<feature type="transmembrane region" description="Helical" evidence="1">
    <location>
        <begin position="26"/>
        <end position="47"/>
    </location>
</feature>
<protein>
    <recommendedName>
        <fullName evidence="3">LITAF domain-containing protein</fullName>
    </recommendedName>
</protein>
<dbReference type="EMBL" id="BARU01010704">
    <property type="protein sequence ID" value="GAH36223.1"/>
    <property type="molecule type" value="Genomic_DNA"/>
</dbReference>
<organism evidence="2">
    <name type="scientific">marine sediment metagenome</name>
    <dbReference type="NCBI Taxonomy" id="412755"/>
    <lineage>
        <taxon>unclassified sequences</taxon>
        <taxon>metagenomes</taxon>
        <taxon>ecological metagenomes</taxon>
    </lineage>
</organism>
<keyword evidence="1" id="KW-0812">Transmembrane</keyword>
<evidence type="ECO:0008006" key="3">
    <source>
        <dbReference type="Google" id="ProtNLM"/>
    </source>
</evidence>